<dbReference type="PROSITE" id="PS50176">
    <property type="entry name" value="ARM_REPEAT"/>
    <property type="match status" value="3"/>
</dbReference>
<feature type="repeat" description="ARM" evidence="1">
    <location>
        <begin position="175"/>
        <end position="218"/>
    </location>
</feature>
<dbReference type="InterPro" id="IPR011989">
    <property type="entry name" value="ARM-like"/>
</dbReference>
<dbReference type="Proteomes" id="UP001489004">
    <property type="component" value="Unassembled WGS sequence"/>
</dbReference>
<gene>
    <name evidence="2" type="ORF">WJX72_012543</name>
</gene>
<sequence>MPSDEDNMQQWVEWLQNGTDEEQFQAAMALRTLAGQAANKQLIREAGGIEVLLGLLDGAADSGLAIVAAETLSCLAADDAANRDTIRRFGGIQKLVNLLAAGPEAECTHRALLALRILTDKEADRLAILKAGGIDLLVGLLAAGPDSEVTEYAAAALGNLAAGSQQLKDAIRQAGGIPPLVRLLRDDPDEIAAELSAVVLRNLALQNATNRTAIVEAGGLQPLLRLLSMGQEKLVYPLACEVVYNDHKDGGMTRKIVAGACCFDPSRGHLCVATRKEGGPFACFASSHMPSPRDRTAERYSLLRKLTITEPDSKTLELNFTVSDKEGAMRVTDAGVRLPAKAKARRLERIMIVPCSATEIKGAIMRMLTRMHLEREFKINREGGQKYGGSVANLTAQIGGLAHTPSMVREQRAAAA</sequence>
<dbReference type="AlphaFoldDB" id="A0AAW1Q5F6"/>
<feature type="repeat" description="ARM" evidence="1">
    <location>
        <begin position="132"/>
        <end position="175"/>
    </location>
</feature>
<dbReference type="Gene3D" id="1.25.10.10">
    <property type="entry name" value="Leucine-rich Repeat Variant"/>
    <property type="match status" value="2"/>
</dbReference>
<evidence type="ECO:0000313" key="3">
    <source>
        <dbReference type="Proteomes" id="UP001489004"/>
    </source>
</evidence>
<proteinExistence type="predicted"/>
<organism evidence="2 3">
    <name type="scientific">[Myrmecia] bisecta</name>
    <dbReference type="NCBI Taxonomy" id="41462"/>
    <lineage>
        <taxon>Eukaryota</taxon>
        <taxon>Viridiplantae</taxon>
        <taxon>Chlorophyta</taxon>
        <taxon>core chlorophytes</taxon>
        <taxon>Trebouxiophyceae</taxon>
        <taxon>Trebouxiales</taxon>
        <taxon>Trebouxiaceae</taxon>
        <taxon>Myrmecia</taxon>
    </lineage>
</organism>
<dbReference type="SUPFAM" id="SSF48371">
    <property type="entry name" value="ARM repeat"/>
    <property type="match status" value="1"/>
</dbReference>
<keyword evidence="3" id="KW-1185">Reference proteome</keyword>
<dbReference type="SMART" id="SM00185">
    <property type="entry name" value="ARM"/>
    <property type="match status" value="5"/>
</dbReference>
<protein>
    <recommendedName>
        <fullName evidence="4">ARM repeat-containing protein</fullName>
    </recommendedName>
</protein>
<dbReference type="InterPro" id="IPR016024">
    <property type="entry name" value="ARM-type_fold"/>
</dbReference>
<evidence type="ECO:0008006" key="4">
    <source>
        <dbReference type="Google" id="ProtNLM"/>
    </source>
</evidence>
<evidence type="ECO:0000256" key="1">
    <source>
        <dbReference type="PROSITE-ProRule" id="PRU00259"/>
    </source>
</evidence>
<accession>A0AAW1Q5F6</accession>
<dbReference type="PANTHER" id="PTHR46241:SF1">
    <property type="entry name" value="OUTER DYNEIN ARM-DOCKING COMPLEX SUBUNIT 2"/>
    <property type="match status" value="1"/>
</dbReference>
<dbReference type="InterPro" id="IPR000225">
    <property type="entry name" value="Armadillo"/>
</dbReference>
<dbReference type="PANTHER" id="PTHR46241">
    <property type="entry name" value="ARMADILLO REPEAT-CONTAINING PROTEIN 4 ARMC4"/>
    <property type="match status" value="1"/>
</dbReference>
<evidence type="ECO:0000313" key="2">
    <source>
        <dbReference type="EMBL" id="KAK9817315.1"/>
    </source>
</evidence>
<dbReference type="EMBL" id="JALJOR010000005">
    <property type="protein sequence ID" value="KAK9817315.1"/>
    <property type="molecule type" value="Genomic_DNA"/>
</dbReference>
<feature type="repeat" description="ARM" evidence="1">
    <location>
        <begin position="90"/>
        <end position="133"/>
    </location>
</feature>
<reference evidence="2 3" key="1">
    <citation type="journal article" date="2024" name="Nat. Commun.">
        <title>Phylogenomics reveals the evolutionary origins of lichenization in chlorophyte algae.</title>
        <authorList>
            <person name="Puginier C."/>
            <person name="Libourel C."/>
            <person name="Otte J."/>
            <person name="Skaloud P."/>
            <person name="Haon M."/>
            <person name="Grisel S."/>
            <person name="Petersen M."/>
            <person name="Berrin J.G."/>
            <person name="Delaux P.M."/>
            <person name="Dal Grande F."/>
            <person name="Keller J."/>
        </authorList>
    </citation>
    <scope>NUCLEOTIDE SEQUENCE [LARGE SCALE GENOMIC DNA]</scope>
    <source>
        <strain evidence="2 3">SAG 2043</strain>
    </source>
</reference>
<comment type="caution">
    <text evidence="2">The sequence shown here is derived from an EMBL/GenBank/DDBJ whole genome shotgun (WGS) entry which is preliminary data.</text>
</comment>
<name>A0AAW1Q5F6_9CHLO</name>
<dbReference type="Pfam" id="PF00514">
    <property type="entry name" value="Arm"/>
    <property type="match status" value="2"/>
</dbReference>